<keyword evidence="9" id="KW-1133">Transmembrane helix</keyword>
<accession>A0A075A1G9</accession>
<proteinExistence type="inferred from homology"/>
<evidence type="ECO:0000256" key="4">
    <source>
        <dbReference type="ARBA" id="ARBA00023037"/>
    </source>
</evidence>
<dbReference type="OrthoDB" id="5317514at2759"/>
<dbReference type="InterPro" id="IPR000413">
    <property type="entry name" value="Integrin_alpha"/>
</dbReference>
<dbReference type="InterPro" id="IPR013519">
    <property type="entry name" value="Int_alpha_beta-p"/>
</dbReference>
<dbReference type="Proteomes" id="UP000054324">
    <property type="component" value="Unassembled WGS sequence"/>
</dbReference>
<dbReference type="PANTHER" id="PTHR23220:SF133">
    <property type="entry name" value="INTEGRIN ALPHA-PS2"/>
    <property type="match status" value="1"/>
</dbReference>
<dbReference type="Gene3D" id="1.20.5.930">
    <property type="entry name" value="Bicelle-embedded integrin alpha(iib) transmembrane segment"/>
    <property type="match status" value="1"/>
</dbReference>
<evidence type="ECO:0000256" key="6">
    <source>
        <dbReference type="ARBA" id="ARBA00023170"/>
    </source>
</evidence>
<dbReference type="STRING" id="6198.A0A075A1G9"/>
<evidence type="ECO:0000313" key="12">
    <source>
        <dbReference type="Proteomes" id="UP000054324"/>
    </source>
</evidence>
<evidence type="ECO:0008006" key="13">
    <source>
        <dbReference type="Google" id="ProtNLM"/>
    </source>
</evidence>
<feature type="signal peptide" evidence="10">
    <location>
        <begin position="1"/>
        <end position="19"/>
    </location>
</feature>
<dbReference type="CTD" id="20318161"/>
<dbReference type="Gene3D" id="2.60.40.1530">
    <property type="entry name" value="ntegrin, alpha v. Chain A, domain 4"/>
    <property type="match status" value="1"/>
</dbReference>
<dbReference type="Gene3D" id="2.130.10.130">
    <property type="entry name" value="Integrin alpha, N-terminal"/>
    <property type="match status" value="1"/>
</dbReference>
<keyword evidence="6" id="KW-0675">Receptor</keyword>
<keyword evidence="9" id="KW-0812">Transmembrane</keyword>
<gene>
    <name evidence="11" type="ORF">T265_03975</name>
</gene>
<keyword evidence="5 9" id="KW-0472">Membrane</keyword>
<feature type="transmembrane region" description="Helical" evidence="9">
    <location>
        <begin position="1255"/>
        <end position="1281"/>
    </location>
</feature>
<dbReference type="GO" id="GO:0007160">
    <property type="term" value="P:cell-matrix adhesion"/>
    <property type="evidence" value="ECO:0007669"/>
    <property type="project" value="TreeGrafter"/>
</dbReference>
<keyword evidence="12" id="KW-1185">Reference proteome</keyword>
<evidence type="ECO:0000256" key="5">
    <source>
        <dbReference type="ARBA" id="ARBA00023136"/>
    </source>
</evidence>
<organism evidence="11 12">
    <name type="scientific">Opisthorchis viverrini</name>
    <name type="common">Southeast Asian liver fluke</name>
    <dbReference type="NCBI Taxonomy" id="6198"/>
    <lineage>
        <taxon>Eukaryota</taxon>
        <taxon>Metazoa</taxon>
        <taxon>Spiralia</taxon>
        <taxon>Lophotrochozoa</taxon>
        <taxon>Platyhelminthes</taxon>
        <taxon>Trematoda</taxon>
        <taxon>Digenea</taxon>
        <taxon>Opisthorchiida</taxon>
        <taxon>Opisthorchiata</taxon>
        <taxon>Opisthorchiidae</taxon>
        <taxon>Opisthorchis</taxon>
    </lineage>
</organism>
<dbReference type="GO" id="GO:0007229">
    <property type="term" value="P:integrin-mediated signaling pathway"/>
    <property type="evidence" value="ECO:0007669"/>
    <property type="project" value="UniProtKB-KW"/>
</dbReference>
<feature type="region of interest" description="Disordered" evidence="8">
    <location>
        <begin position="1293"/>
        <end position="1377"/>
    </location>
</feature>
<dbReference type="SUPFAM" id="SSF69179">
    <property type="entry name" value="Integrin domains"/>
    <property type="match status" value="1"/>
</dbReference>
<dbReference type="KEGG" id="ovi:T265_03975"/>
<evidence type="ECO:0000313" key="11">
    <source>
        <dbReference type="EMBL" id="KER29405.1"/>
    </source>
</evidence>
<evidence type="ECO:0000256" key="1">
    <source>
        <dbReference type="ARBA" id="ARBA00004479"/>
    </source>
</evidence>
<comment type="similarity">
    <text evidence="2">Belongs to the integrin alpha chain family.</text>
</comment>
<dbReference type="GeneID" id="20318161"/>
<evidence type="ECO:0000256" key="8">
    <source>
        <dbReference type="SAM" id="MobiDB-lite"/>
    </source>
</evidence>
<dbReference type="InterPro" id="IPR028994">
    <property type="entry name" value="Integrin_alpha_N"/>
</dbReference>
<feature type="compositionally biased region" description="Basic and acidic residues" evidence="8">
    <location>
        <begin position="1297"/>
        <end position="1309"/>
    </location>
</feature>
<reference evidence="11 12" key="1">
    <citation type="submission" date="2013-11" db="EMBL/GenBank/DDBJ databases">
        <title>Opisthorchis viverrini - life in the bile duct.</title>
        <authorList>
            <person name="Young N.D."/>
            <person name="Nagarajan N."/>
            <person name="Lin S.J."/>
            <person name="Korhonen P.K."/>
            <person name="Jex A.R."/>
            <person name="Hall R.S."/>
            <person name="Safavi-Hemami H."/>
            <person name="Kaewkong W."/>
            <person name="Bertrand D."/>
            <person name="Gao S."/>
            <person name="Seet Q."/>
            <person name="Wongkham S."/>
            <person name="Teh B.T."/>
            <person name="Wongkham C."/>
            <person name="Intapan P.M."/>
            <person name="Maleewong W."/>
            <person name="Yang X."/>
            <person name="Hu M."/>
            <person name="Wang Z."/>
            <person name="Hofmann A."/>
            <person name="Sternberg P.W."/>
            <person name="Tan P."/>
            <person name="Wang J."/>
            <person name="Gasser R.B."/>
        </authorList>
    </citation>
    <scope>NUCLEOTIDE SEQUENCE [LARGE SCALE GENOMIC DNA]</scope>
</reference>
<feature type="chain" id="PRO_5001704475" description="Integrin alpha-2 domain-containing protein" evidence="10">
    <location>
        <begin position="20"/>
        <end position="1377"/>
    </location>
</feature>
<dbReference type="GO" id="GO:0005178">
    <property type="term" value="F:integrin binding"/>
    <property type="evidence" value="ECO:0007669"/>
    <property type="project" value="TreeGrafter"/>
</dbReference>
<evidence type="ECO:0000256" key="10">
    <source>
        <dbReference type="SAM" id="SignalP"/>
    </source>
</evidence>
<feature type="compositionally biased region" description="Polar residues" evidence="8">
    <location>
        <begin position="1366"/>
        <end position="1377"/>
    </location>
</feature>
<dbReference type="PRINTS" id="PR01185">
    <property type="entry name" value="INTEGRINA"/>
</dbReference>
<sequence>MPCLLTVITFFYSILLTSATHTLDYTTYVNLAKQEYNERVHLWNPPPPDGLKPDFRPFQLFDLTQIESVSQELLQVIRKKYPTGNFKWTTVSLTSNKGLKKSYVLLGGSAQRSSTFDTDISVSPREGGTMFLCEFESKLVNENPLGFGSGKNGCRILPPGAKSTSEHEFLGSSSSAITLSDDLSVLAYCDPLWRAQSQVPVGRCFLNTIRNGQVDRSIELSEFCQSGLTVATPCMAGHSVALSSRKTSKPEPDMKRLLENIRLWIGEPLSVPDGRIEIVTDPFGSAVVTTVNRPDPMGNLSFGSHFGFRIVDGVATAPQIFDLSDSHSVNTAQLIGIEKEGRGTRHLNYIDWVGGVNSTDMFTGFGMSMVRITFGKFGQIALVVGAPYHGSPIDTDASNKTLFVNRGRIYLFCPQSTSPTEEAGFILYNDYIDGSANTSFLGFSLTALSKPRADGSVLIAAGAPDLDNRFGYGQVYILRILPDCSFDKVPVQIVQGSLGSLDFGAILPTDGVDIDFNTWSDFVIPTSSEASSSAPTSLYVVAARPVLQAECRFTFPPWLSIRRILTGDSIPITVSVYLSGSDGTGKSEGFIQSVFDDQEARRLVHQIASDWNATSGSAQRFKLQGRPRSNMDRTQKQLSVDFILVAQMDVQDMLDIESPTKGFFVGYRFLQPCPGYSQTIDEDGTCSDGVGIRRPLINWSRCVTLIPLARFVCYPHENCESDVHINVTHQLYTKKSSEEKIHMVQEETSEGSIVQLVDLIYGDADYSEPGLLIKLYNYGPTFAGGVWLELQFYGNLRFSRLQAYETEQDLSVGLDANIRVDVTANETWAACYLDNLPAPDTADVMHRENVPAVWFLKLSTYYPNYTLAGINFTLGAGVTIKVITGTPDPVLRDNVVHVKYRVISDPKLRLSYGPDPVTSRMDNRTKPVFWGSGFQRRVDVDEIGPRVEHTVQVEYMGPTRKLTNVTIRMSVPIALAMSDREGLLDAYVVYIFPEIRASVDGIGGLQWIDLAPKLVAKEGNAGGQRIGVCTVLNSNETLNPLNMIGMDIRKTYSRARRQAIPTRGGDAHTQMDFNLQNRSMESTPGDSPEETISFSSTTYSRARRQAIPTRGGDAHTQMDFNLQNRSMESTPGDSPEETISFSSTSLFRRIPKEILQCDRVGYRLEQPVCAQIVCHLDELPKNRPVLLTVTGWLWARTFFYKHISDIEVVTTLSVDQGALPDGVVPASEPVGYFHVWQTFFFPQIRPKLIHQIPTWPIIVGVVLGIIFLALLVILLYCVGFFKRRKPDLRKAKFSKGGADELERNSEETPARQTHFAGFQTSTTDKYERGAKRKRRGKHRGELTILHPADLAAGHQTQDEQHLLDDSSGNVNEASPRD</sequence>
<dbReference type="PANTHER" id="PTHR23220">
    <property type="entry name" value="INTEGRIN ALPHA"/>
    <property type="match status" value="1"/>
</dbReference>
<evidence type="ECO:0000256" key="9">
    <source>
        <dbReference type="SAM" id="Phobius"/>
    </source>
</evidence>
<keyword evidence="4" id="KW-0401">Integrin</keyword>
<dbReference type="RefSeq" id="XP_009166846.1">
    <property type="nucleotide sequence ID" value="XM_009168582.1"/>
</dbReference>
<dbReference type="GO" id="GO:0008305">
    <property type="term" value="C:integrin complex"/>
    <property type="evidence" value="ECO:0007669"/>
    <property type="project" value="InterPro"/>
</dbReference>
<evidence type="ECO:0000256" key="2">
    <source>
        <dbReference type="ARBA" id="ARBA00008054"/>
    </source>
</evidence>
<dbReference type="EMBL" id="KL596679">
    <property type="protein sequence ID" value="KER29405.1"/>
    <property type="molecule type" value="Genomic_DNA"/>
</dbReference>
<dbReference type="SMART" id="SM00191">
    <property type="entry name" value="Int_alpha"/>
    <property type="match status" value="2"/>
</dbReference>
<evidence type="ECO:0000256" key="3">
    <source>
        <dbReference type="ARBA" id="ARBA00022889"/>
    </source>
</evidence>
<keyword evidence="7" id="KW-0325">Glycoprotein</keyword>
<keyword evidence="10" id="KW-0732">Signal</keyword>
<feature type="compositionally biased region" description="Polar residues" evidence="8">
    <location>
        <begin position="1077"/>
        <end position="1100"/>
    </location>
</feature>
<dbReference type="InterPro" id="IPR032695">
    <property type="entry name" value="Integrin_dom_sf"/>
</dbReference>
<dbReference type="GO" id="GO:0009897">
    <property type="term" value="C:external side of plasma membrane"/>
    <property type="evidence" value="ECO:0007669"/>
    <property type="project" value="TreeGrafter"/>
</dbReference>
<comment type="subcellular location">
    <subcellularLocation>
        <location evidence="1">Membrane</location>
        <topology evidence="1">Single-pass type I membrane protein</topology>
    </subcellularLocation>
</comment>
<name>A0A075A1G9_OPIVI</name>
<dbReference type="GO" id="GO:0098609">
    <property type="term" value="P:cell-cell adhesion"/>
    <property type="evidence" value="ECO:0007669"/>
    <property type="project" value="TreeGrafter"/>
</dbReference>
<feature type="region of interest" description="Disordered" evidence="8">
    <location>
        <begin position="1077"/>
        <end position="1119"/>
    </location>
</feature>
<protein>
    <recommendedName>
        <fullName evidence="13">Integrin alpha-2 domain-containing protein</fullName>
    </recommendedName>
</protein>
<evidence type="ECO:0000256" key="7">
    <source>
        <dbReference type="ARBA" id="ARBA00023180"/>
    </source>
</evidence>
<keyword evidence="3" id="KW-0130">Cell adhesion</keyword>
<dbReference type="GO" id="GO:0033627">
    <property type="term" value="P:cell adhesion mediated by integrin"/>
    <property type="evidence" value="ECO:0007669"/>
    <property type="project" value="TreeGrafter"/>
</dbReference>